<keyword evidence="5 8" id="KW-0804">Transcription</keyword>
<dbReference type="PANTHER" id="PTHR30437">
    <property type="entry name" value="TRANSCRIPTION ELONGATION FACTOR GREA"/>
    <property type="match status" value="1"/>
</dbReference>
<dbReference type="GO" id="GO:0006354">
    <property type="term" value="P:DNA-templated transcription elongation"/>
    <property type="evidence" value="ECO:0007669"/>
    <property type="project" value="TreeGrafter"/>
</dbReference>
<evidence type="ECO:0000256" key="6">
    <source>
        <dbReference type="ARBA" id="ARBA00024916"/>
    </source>
</evidence>
<dbReference type="PANTHER" id="PTHR30437:SF4">
    <property type="entry name" value="TRANSCRIPTION ELONGATION FACTOR GREA"/>
    <property type="match status" value="1"/>
</dbReference>
<dbReference type="FunFam" id="1.10.287.180:FF:000001">
    <property type="entry name" value="Transcription elongation factor GreA"/>
    <property type="match status" value="1"/>
</dbReference>
<dbReference type="InterPro" id="IPR006359">
    <property type="entry name" value="Tscrpt_elong_fac_GreA"/>
</dbReference>
<protein>
    <recommendedName>
        <fullName evidence="2 8">Transcription elongation factor GreA</fullName>
    </recommendedName>
    <alternativeName>
        <fullName evidence="7 8">Transcript cleavage factor GreA</fullName>
    </alternativeName>
</protein>
<dbReference type="KEGG" id="scr:SCHRY_v1c04180"/>
<dbReference type="Pfam" id="PF01272">
    <property type="entry name" value="GreA_GreB"/>
    <property type="match status" value="1"/>
</dbReference>
<feature type="domain" description="Transcription elongation factor GreA/GreB N-terminal" evidence="11">
    <location>
        <begin position="6"/>
        <end position="75"/>
    </location>
</feature>
<evidence type="ECO:0000256" key="3">
    <source>
        <dbReference type="ARBA" id="ARBA00023015"/>
    </source>
</evidence>
<comment type="similarity">
    <text evidence="1 8 9">Belongs to the GreA/GreB family.</text>
</comment>
<evidence type="ECO:0000256" key="5">
    <source>
        <dbReference type="ARBA" id="ARBA00023163"/>
    </source>
</evidence>
<dbReference type="STRING" id="1276227.SCHRY_v1c04180"/>
<dbReference type="PATRIC" id="fig|1276227.3.peg.417"/>
<dbReference type="GO" id="GO:0003746">
    <property type="term" value="F:translation elongation factor activity"/>
    <property type="evidence" value="ECO:0007669"/>
    <property type="project" value="UniProtKB-KW"/>
</dbReference>
<organism evidence="12 13">
    <name type="scientific">Spiroplasma chrysopicola DF-1</name>
    <dbReference type="NCBI Taxonomy" id="1276227"/>
    <lineage>
        <taxon>Bacteria</taxon>
        <taxon>Bacillati</taxon>
        <taxon>Mycoplasmatota</taxon>
        <taxon>Mollicutes</taxon>
        <taxon>Entomoplasmatales</taxon>
        <taxon>Spiroplasmataceae</taxon>
        <taxon>Spiroplasma</taxon>
    </lineage>
</organism>
<evidence type="ECO:0000256" key="8">
    <source>
        <dbReference type="HAMAP-Rule" id="MF_00105"/>
    </source>
</evidence>
<dbReference type="SUPFAM" id="SSF54534">
    <property type="entry name" value="FKBP-like"/>
    <property type="match status" value="1"/>
</dbReference>
<gene>
    <name evidence="8 12" type="primary">greA</name>
    <name evidence="12" type="ORF">SCHRY_v1c04180</name>
</gene>
<sequence length="157" mass="17240">MPNEEILLTKEGIKDLQAELDNLINTVRPQVIEELKEARAQGDLSENADYDAARNRQAEVEGRIKQIEGLLTKAKEIKEVKSKAGVIKLGSKVTFTNLLLKKDFEIKIVGAVEANPFENTISNESPIAKAIIGKKVGETVEIKGIQTPYKVTIVSVA</sequence>
<dbReference type="EMBL" id="CP005077">
    <property type="protein sequence ID" value="AGM25000.1"/>
    <property type="molecule type" value="Genomic_DNA"/>
</dbReference>
<dbReference type="InterPro" id="IPR028624">
    <property type="entry name" value="Tscrpt_elong_fac_GreA/B"/>
</dbReference>
<feature type="domain" description="Transcription elongation factor GreA/GreB C-terminal" evidence="10">
    <location>
        <begin position="84"/>
        <end position="156"/>
    </location>
</feature>
<dbReference type="InterPro" id="IPR001437">
    <property type="entry name" value="Tscrpt_elong_fac_GreA/B_C"/>
</dbReference>
<evidence type="ECO:0000313" key="13">
    <source>
        <dbReference type="Proteomes" id="UP000013964"/>
    </source>
</evidence>
<dbReference type="NCBIfam" id="NF001263">
    <property type="entry name" value="PRK00226.1-4"/>
    <property type="match status" value="1"/>
</dbReference>
<evidence type="ECO:0000256" key="1">
    <source>
        <dbReference type="ARBA" id="ARBA00008213"/>
    </source>
</evidence>
<dbReference type="GO" id="GO:0070063">
    <property type="term" value="F:RNA polymerase binding"/>
    <property type="evidence" value="ECO:0007669"/>
    <property type="project" value="InterPro"/>
</dbReference>
<dbReference type="eggNOG" id="COG0782">
    <property type="taxonomic scope" value="Bacteria"/>
</dbReference>
<keyword evidence="12" id="KW-0251">Elongation factor</keyword>
<evidence type="ECO:0000256" key="2">
    <source>
        <dbReference type="ARBA" id="ARBA00013729"/>
    </source>
</evidence>
<dbReference type="HOGENOM" id="CLU_101379_2_1_14"/>
<dbReference type="GO" id="GO:0032784">
    <property type="term" value="P:regulation of DNA-templated transcription elongation"/>
    <property type="evidence" value="ECO:0007669"/>
    <property type="project" value="UniProtKB-UniRule"/>
</dbReference>
<evidence type="ECO:0000313" key="12">
    <source>
        <dbReference type="EMBL" id="AGM25000.1"/>
    </source>
</evidence>
<dbReference type="OrthoDB" id="9808774at2"/>
<name>R4UFR0_9MOLU</name>
<dbReference type="HAMAP" id="MF_00105">
    <property type="entry name" value="GreA_GreB"/>
    <property type="match status" value="1"/>
</dbReference>
<dbReference type="NCBIfam" id="TIGR01462">
    <property type="entry name" value="greA"/>
    <property type="match status" value="1"/>
</dbReference>
<reference evidence="12 13" key="1">
    <citation type="journal article" date="2013" name="Genome Biol. Evol.">
        <title>Complete genomes of two dipteran-associated spiroplasmas provided insights into the origin, dynamics, and impacts of viral invasion in spiroplasma.</title>
        <authorList>
            <person name="Ku C."/>
            <person name="Lo W.S."/>
            <person name="Chen L.L."/>
            <person name="Kuo C.H."/>
        </authorList>
    </citation>
    <scope>NUCLEOTIDE SEQUENCE [LARGE SCALE GENOMIC DNA]</scope>
    <source>
        <strain evidence="12 13">DF-1</strain>
    </source>
</reference>
<dbReference type="Pfam" id="PF03449">
    <property type="entry name" value="GreA_GreB_N"/>
    <property type="match status" value="1"/>
</dbReference>
<dbReference type="PROSITE" id="PS00829">
    <property type="entry name" value="GREAB_1"/>
    <property type="match status" value="1"/>
</dbReference>
<keyword evidence="3 8" id="KW-0805">Transcription regulation</keyword>
<keyword evidence="4 8" id="KW-0238">DNA-binding</keyword>
<accession>R4UFR0</accession>
<dbReference type="InterPro" id="IPR036805">
    <property type="entry name" value="Tscrpt_elong_fac_GreA/B_N_sf"/>
</dbReference>
<evidence type="ECO:0000256" key="4">
    <source>
        <dbReference type="ARBA" id="ARBA00023125"/>
    </source>
</evidence>
<evidence type="ECO:0000259" key="11">
    <source>
        <dbReference type="Pfam" id="PF03449"/>
    </source>
</evidence>
<dbReference type="Gene3D" id="3.10.50.30">
    <property type="entry name" value="Transcription elongation factor, GreA/GreB, C-terminal domain"/>
    <property type="match status" value="1"/>
</dbReference>
<dbReference type="GO" id="GO:0003677">
    <property type="term" value="F:DNA binding"/>
    <property type="evidence" value="ECO:0007669"/>
    <property type="project" value="UniProtKB-UniRule"/>
</dbReference>
<dbReference type="RefSeq" id="WP_016338825.1">
    <property type="nucleotide sequence ID" value="NC_021280.1"/>
</dbReference>
<dbReference type="InterPro" id="IPR023459">
    <property type="entry name" value="Tscrpt_elong_fac_GreA/B_fam"/>
</dbReference>
<comment type="function">
    <text evidence="6 8 9">Necessary for efficient RNA polymerase transcription elongation past template-encoded arresting sites. The arresting sites in DNA have the property of trapping a certain fraction of elongating RNA polymerases that pass through, resulting in locked ternary complexes. Cleavage of the nascent transcript by cleavage factors such as GreA or GreB allows the resumption of elongation from the new 3'terminus. GreA releases sequences of 2 to 3 nucleotides.</text>
</comment>
<dbReference type="InterPro" id="IPR036953">
    <property type="entry name" value="GreA/GreB_C_sf"/>
</dbReference>
<dbReference type="Proteomes" id="UP000013964">
    <property type="component" value="Chromosome"/>
</dbReference>
<dbReference type="InterPro" id="IPR018151">
    <property type="entry name" value="TF_GreA/GreB_CS"/>
</dbReference>
<evidence type="ECO:0000259" key="10">
    <source>
        <dbReference type="Pfam" id="PF01272"/>
    </source>
</evidence>
<dbReference type="Gene3D" id="1.10.287.180">
    <property type="entry name" value="Transcription elongation factor, GreA/GreB, N-terminal domain"/>
    <property type="match status" value="1"/>
</dbReference>
<dbReference type="PIRSF" id="PIRSF006092">
    <property type="entry name" value="GreA_GreB"/>
    <property type="match status" value="1"/>
</dbReference>
<proteinExistence type="inferred from homology"/>
<keyword evidence="12" id="KW-0648">Protein biosynthesis</keyword>
<keyword evidence="13" id="KW-1185">Reference proteome</keyword>
<evidence type="ECO:0000256" key="7">
    <source>
        <dbReference type="ARBA" id="ARBA00030776"/>
    </source>
</evidence>
<evidence type="ECO:0000256" key="9">
    <source>
        <dbReference type="RuleBase" id="RU000556"/>
    </source>
</evidence>
<dbReference type="AlphaFoldDB" id="R4UFR0"/>
<dbReference type="SUPFAM" id="SSF46557">
    <property type="entry name" value="GreA transcript cleavage protein, N-terminal domain"/>
    <property type="match status" value="1"/>
</dbReference>
<dbReference type="PROSITE" id="PS00830">
    <property type="entry name" value="GREAB_2"/>
    <property type="match status" value="1"/>
</dbReference>
<dbReference type="InterPro" id="IPR022691">
    <property type="entry name" value="Tscrpt_elong_fac_GreA/B_N"/>
</dbReference>